<dbReference type="Pfam" id="PF01300">
    <property type="entry name" value="Sua5_yciO_yrdC"/>
    <property type="match status" value="1"/>
</dbReference>
<dbReference type="Pfam" id="PF07503">
    <property type="entry name" value="zf-HYPF"/>
    <property type="match status" value="2"/>
</dbReference>
<evidence type="ECO:0000256" key="8">
    <source>
        <dbReference type="PIRNR" id="PIRNR006256"/>
    </source>
</evidence>
<dbReference type="RefSeq" id="WP_163685982.1">
    <property type="nucleotide sequence ID" value="NZ_AP022608.1"/>
</dbReference>
<keyword evidence="3" id="KW-0436">Ligase</keyword>
<accession>A0A7I7WKY8</accession>
<evidence type="ECO:0000256" key="3">
    <source>
        <dbReference type="ARBA" id="ARBA00022598"/>
    </source>
</evidence>
<dbReference type="Gene3D" id="3.30.420.40">
    <property type="match status" value="1"/>
</dbReference>
<evidence type="ECO:0000259" key="11">
    <source>
        <dbReference type="PROSITE" id="PS51163"/>
    </source>
</evidence>
<evidence type="ECO:0000313" key="13">
    <source>
        <dbReference type="Proteomes" id="UP000466187"/>
    </source>
</evidence>
<dbReference type="GO" id="GO:0003998">
    <property type="term" value="F:acylphosphatase activity"/>
    <property type="evidence" value="ECO:0007669"/>
    <property type="project" value="UniProtKB-EC"/>
</dbReference>
<dbReference type="SUPFAM" id="SSF55821">
    <property type="entry name" value="YrdC/RibB"/>
    <property type="match status" value="1"/>
</dbReference>
<feature type="domain" description="YrdC-like" evidence="11">
    <location>
        <begin position="202"/>
        <end position="392"/>
    </location>
</feature>
<dbReference type="GO" id="GO:0051604">
    <property type="term" value="P:protein maturation"/>
    <property type="evidence" value="ECO:0007669"/>
    <property type="project" value="TreeGrafter"/>
</dbReference>
<evidence type="ECO:0000256" key="5">
    <source>
        <dbReference type="ARBA" id="ARBA00022771"/>
    </source>
</evidence>
<dbReference type="PIRSF" id="PIRSF006256">
    <property type="entry name" value="CMPcnvr_hdrg_mat"/>
    <property type="match status" value="1"/>
</dbReference>
<dbReference type="GO" id="GO:0003725">
    <property type="term" value="F:double-stranded RNA binding"/>
    <property type="evidence" value="ECO:0007669"/>
    <property type="project" value="InterPro"/>
</dbReference>
<dbReference type="PROSITE" id="PS51163">
    <property type="entry name" value="YRDC"/>
    <property type="match status" value="1"/>
</dbReference>
<keyword evidence="9" id="KW-0378">Hydrolase</keyword>
<dbReference type="EC" id="6.2.-.-" evidence="8"/>
<evidence type="ECO:0000256" key="9">
    <source>
        <dbReference type="PROSITE-ProRule" id="PRU00520"/>
    </source>
</evidence>
<reference evidence="12 13" key="1">
    <citation type="journal article" date="2019" name="Emerg. Microbes Infect.">
        <title>Comprehensive subspecies identification of 175 nontuberculous mycobacteria species based on 7547 genomic profiles.</title>
        <authorList>
            <person name="Matsumoto Y."/>
            <person name="Kinjo T."/>
            <person name="Motooka D."/>
            <person name="Nabeya D."/>
            <person name="Jung N."/>
            <person name="Uechi K."/>
            <person name="Horii T."/>
            <person name="Iida T."/>
            <person name="Fujita J."/>
            <person name="Nakamura S."/>
        </authorList>
    </citation>
    <scope>NUCLEOTIDE SEQUENCE [LARGE SCALE GENOMIC DNA]</scope>
    <source>
        <strain evidence="12 13">JCM 12688</strain>
    </source>
</reference>
<feature type="domain" description="Acylphosphatase-like" evidence="10">
    <location>
        <begin position="6"/>
        <end position="92"/>
    </location>
</feature>
<dbReference type="PROSITE" id="PS00150">
    <property type="entry name" value="ACYLPHOSPHATASE_1"/>
    <property type="match status" value="1"/>
</dbReference>
<comment type="catalytic activity">
    <reaction evidence="9">
        <text>an acyl phosphate + H2O = a carboxylate + phosphate + H(+)</text>
        <dbReference type="Rhea" id="RHEA:14965"/>
        <dbReference type="ChEBI" id="CHEBI:15377"/>
        <dbReference type="ChEBI" id="CHEBI:15378"/>
        <dbReference type="ChEBI" id="CHEBI:29067"/>
        <dbReference type="ChEBI" id="CHEBI:43474"/>
        <dbReference type="ChEBI" id="CHEBI:59918"/>
        <dbReference type="EC" id="3.6.1.7"/>
    </reaction>
</comment>
<dbReference type="NCBIfam" id="TIGR00143">
    <property type="entry name" value="hypF"/>
    <property type="match status" value="1"/>
</dbReference>
<gene>
    <name evidence="12" type="primary">hypF_1</name>
    <name evidence="12" type="ORF">MGAD_15460</name>
</gene>
<protein>
    <recommendedName>
        <fullName evidence="8">Carbamoyltransferase</fullName>
        <ecNumber evidence="8">6.2.-.-</ecNumber>
    </recommendedName>
</protein>
<dbReference type="InterPro" id="IPR051060">
    <property type="entry name" value="Carbamoyltrans_HypF-like"/>
</dbReference>
<dbReference type="Pfam" id="PF00708">
    <property type="entry name" value="Acylphosphatase"/>
    <property type="match status" value="1"/>
</dbReference>
<evidence type="ECO:0000256" key="2">
    <source>
        <dbReference type="ARBA" id="ARBA00008097"/>
    </source>
</evidence>
<dbReference type="PANTHER" id="PTHR42959:SF1">
    <property type="entry name" value="CARBAMOYLTRANSFERASE HYPF"/>
    <property type="match status" value="1"/>
</dbReference>
<dbReference type="InterPro" id="IPR017968">
    <property type="entry name" value="Acylphosphatase_CS"/>
</dbReference>
<sequence>MTGRRRLRVCVHGVVQGVGFRPFVYACAAAFGLSGSVRNDSSGAVIEIEGGADQIDDFLTRLRDRPPPLAVIESIETADVPVVGGTGFTIADTSRSATGRTLASPDVAMCAECAAEQSDPTNRRYRHAFVNCTNCGPRFTIIASLPYDRASTTMAPFMMCADCAAEYHDPADRRFHAQPVCCPKCGPTLHYRARDGRSAESEAALRQARRLLSDGGIVAVKGIGGYHLACDAANERAVKELRIRKRRGDKPFALMVADMTTARTIAEIDDGSARLLAGAQRPIVLMPRRDDAAVADAVAPHNSDLGVMLAYTPLHALLFGLPGDEPGPVALVMTSGNLGGEPICYADGDALERLSQLADAWLMHDREILVPCDDSVVRVVDQAELPIRRSRGYAPLPVALPVALPPTLAVGADLKNTLAVADGKYAWLSQHIGDMDDLSTLAAFDSARGHLQALTGVEPEVLVADAHPLYRSAAWAHRNSRGRPVRTVQHHHAHIASVMAEHGLDGSRPVLGFAFDGTGYGPDNAVWGGEVLLADYKGYRRLSHLRYVPLPGGDVSVLRPYRMALAHLWAAGMAWDEDLAPVRACPTDERRVLAHQLETGLGCAPTSSMGRLFDTVASLVDARQVVAYEAQTAIELEGMSRDAACGTATYDFSIDLSQSPAMIDPTPVIKAVVDDVRSGMTAGVVGARFHRAVADLIVRLATTVVTDYPTVALSGGVFQNALLLRLALRGLRDRGFDVITHRFVPPNDGGIALGQLLVGNSS</sequence>
<organism evidence="12 13">
    <name type="scientific">Mycolicibacterium gadium</name>
    <name type="common">Mycobacterium gadium</name>
    <dbReference type="NCBI Taxonomy" id="1794"/>
    <lineage>
        <taxon>Bacteria</taxon>
        <taxon>Bacillati</taxon>
        <taxon>Actinomycetota</taxon>
        <taxon>Actinomycetes</taxon>
        <taxon>Mycobacteriales</taxon>
        <taxon>Mycobacteriaceae</taxon>
        <taxon>Mycolicibacterium</taxon>
    </lineage>
</organism>
<comment type="similarity">
    <text evidence="2 8">Belongs to the carbamoyltransferase HypF family.</text>
</comment>
<feature type="active site" evidence="9">
    <location>
        <position position="21"/>
    </location>
</feature>
<dbReference type="GO" id="GO:0016743">
    <property type="term" value="F:carboxyl- or carbamoyltransferase activity"/>
    <property type="evidence" value="ECO:0007669"/>
    <property type="project" value="UniProtKB-UniRule"/>
</dbReference>
<keyword evidence="5" id="KW-0863">Zinc-finger</keyword>
<dbReference type="InterPro" id="IPR004421">
    <property type="entry name" value="Carbamoyltransferase_HypF"/>
</dbReference>
<keyword evidence="12" id="KW-0808">Transferase</keyword>
<comment type="pathway">
    <text evidence="1">Protein modification; [NiFe] hydrogenase maturation.</text>
</comment>
<evidence type="ECO:0000256" key="1">
    <source>
        <dbReference type="ARBA" id="ARBA00004711"/>
    </source>
</evidence>
<evidence type="ECO:0000256" key="7">
    <source>
        <dbReference type="ARBA" id="ARBA00048220"/>
    </source>
</evidence>
<keyword evidence="6" id="KW-0862">Zinc</keyword>
<keyword evidence="4" id="KW-0479">Metal-binding</keyword>
<dbReference type="SUPFAM" id="SSF54975">
    <property type="entry name" value="Acylphosphatase/BLUF domain-like"/>
    <property type="match status" value="1"/>
</dbReference>
<dbReference type="PANTHER" id="PTHR42959">
    <property type="entry name" value="CARBAMOYLTRANSFERASE"/>
    <property type="match status" value="1"/>
</dbReference>
<dbReference type="UniPathway" id="UPA00335"/>
<dbReference type="Gene3D" id="3.90.870.50">
    <property type="match status" value="1"/>
</dbReference>
<dbReference type="PROSITE" id="PS51160">
    <property type="entry name" value="ACYLPHOSPHATASE_3"/>
    <property type="match status" value="1"/>
</dbReference>
<dbReference type="Gene3D" id="3.30.110.120">
    <property type="match status" value="1"/>
</dbReference>
<evidence type="ECO:0000256" key="6">
    <source>
        <dbReference type="ARBA" id="ARBA00022833"/>
    </source>
</evidence>
<name>A0A7I7WKY8_MYCGU</name>
<dbReference type="InterPro" id="IPR011125">
    <property type="entry name" value="Znf_HypF"/>
</dbReference>
<dbReference type="InterPro" id="IPR001792">
    <property type="entry name" value="Acylphosphatase-like_dom"/>
</dbReference>
<dbReference type="KEGG" id="mgad:MGAD_15460"/>
<evidence type="ECO:0000259" key="10">
    <source>
        <dbReference type="PROSITE" id="PS51160"/>
    </source>
</evidence>
<dbReference type="GO" id="GO:0008270">
    <property type="term" value="F:zinc ion binding"/>
    <property type="evidence" value="ECO:0007669"/>
    <property type="project" value="UniProtKB-KW"/>
</dbReference>
<dbReference type="GO" id="GO:0016874">
    <property type="term" value="F:ligase activity"/>
    <property type="evidence" value="ECO:0007669"/>
    <property type="project" value="UniProtKB-UniRule"/>
</dbReference>
<dbReference type="InterPro" id="IPR041440">
    <property type="entry name" value="HypF_C"/>
</dbReference>
<dbReference type="AlphaFoldDB" id="A0A7I7WKY8"/>
<dbReference type="Pfam" id="PF17788">
    <property type="entry name" value="HypF_C"/>
    <property type="match status" value="1"/>
</dbReference>
<dbReference type="InterPro" id="IPR036046">
    <property type="entry name" value="Acylphosphatase-like_dom_sf"/>
</dbReference>
<dbReference type="InterPro" id="IPR055128">
    <property type="entry name" value="HypF_C_2"/>
</dbReference>
<dbReference type="Gene3D" id="3.30.420.360">
    <property type="match status" value="1"/>
</dbReference>
<evidence type="ECO:0000256" key="4">
    <source>
        <dbReference type="ARBA" id="ARBA00022723"/>
    </source>
</evidence>
<comment type="catalytic activity">
    <reaction evidence="7">
        <text>C-terminal L-cysteinyl-[HypE protein] + carbamoyl phosphate + ATP + H2O = C-terminal S-carboxamide-L-cysteinyl-[HypE protein] + AMP + phosphate + diphosphate + H(+)</text>
        <dbReference type="Rhea" id="RHEA:55636"/>
        <dbReference type="Rhea" id="RHEA-COMP:14247"/>
        <dbReference type="Rhea" id="RHEA-COMP:14392"/>
        <dbReference type="ChEBI" id="CHEBI:15377"/>
        <dbReference type="ChEBI" id="CHEBI:15378"/>
        <dbReference type="ChEBI" id="CHEBI:30616"/>
        <dbReference type="ChEBI" id="CHEBI:33019"/>
        <dbReference type="ChEBI" id="CHEBI:43474"/>
        <dbReference type="ChEBI" id="CHEBI:58228"/>
        <dbReference type="ChEBI" id="CHEBI:76913"/>
        <dbReference type="ChEBI" id="CHEBI:139126"/>
        <dbReference type="ChEBI" id="CHEBI:456215"/>
    </reaction>
</comment>
<proteinExistence type="inferred from homology"/>
<dbReference type="EMBL" id="AP022608">
    <property type="protein sequence ID" value="BBZ17211.1"/>
    <property type="molecule type" value="Genomic_DNA"/>
</dbReference>
<dbReference type="Pfam" id="PF22521">
    <property type="entry name" value="HypF_C_2"/>
    <property type="match status" value="1"/>
</dbReference>
<evidence type="ECO:0000313" key="12">
    <source>
        <dbReference type="EMBL" id="BBZ17211.1"/>
    </source>
</evidence>
<dbReference type="InterPro" id="IPR017945">
    <property type="entry name" value="DHBP_synth_RibB-like_a/b_dom"/>
</dbReference>
<feature type="active site" evidence="9">
    <location>
        <position position="39"/>
    </location>
</feature>
<dbReference type="InterPro" id="IPR006070">
    <property type="entry name" value="Sua5-like_dom"/>
</dbReference>
<dbReference type="Proteomes" id="UP000466187">
    <property type="component" value="Chromosome"/>
</dbReference>